<dbReference type="AlphaFoldDB" id="A0A5B7YD79"/>
<gene>
    <name evidence="2" type="ORF">FBQ74_08480</name>
</gene>
<dbReference type="EMBL" id="CP039852">
    <property type="protein sequence ID" value="QCZ93521.1"/>
    <property type="molecule type" value="Genomic_DNA"/>
</dbReference>
<dbReference type="KEGG" id="salk:FBQ74_08480"/>
<evidence type="ECO:0000256" key="1">
    <source>
        <dbReference type="SAM" id="Phobius"/>
    </source>
</evidence>
<reference evidence="2 3" key="1">
    <citation type="submission" date="2019-04" db="EMBL/GenBank/DDBJ databases">
        <title>Salinimonas iocasae sp. nov., a halophilic bacterium isolated from the outer tube casing of tubeworms in Okinawa Trough.</title>
        <authorList>
            <person name="Zhang H."/>
            <person name="Wang H."/>
            <person name="Li C."/>
        </authorList>
    </citation>
    <scope>NUCLEOTIDE SEQUENCE [LARGE SCALE GENOMIC DNA]</scope>
    <source>
        <strain evidence="2 3">KX18D6</strain>
    </source>
</reference>
<keyword evidence="3" id="KW-1185">Reference proteome</keyword>
<proteinExistence type="predicted"/>
<dbReference type="Proteomes" id="UP000304912">
    <property type="component" value="Chromosome"/>
</dbReference>
<feature type="transmembrane region" description="Helical" evidence="1">
    <location>
        <begin position="29"/>
        <end position="46"/>
    </location>
</feature>
<keyword evidence="1" id="KW-0472">Membrane</keyword>
<keyword evidence="1" id="KW-0812">Transmembrane</keyword>
<accession>A0A5B7YD79</accession>
<evidence type="ECO:0000313" key="2">
    <source>
        <dbReference type="EMBL" id="QCZ93521.1"/>
    </source>
</evidence>
<evidence type="ECO:0000313" key="3">
    <source>
        <dbReference type="Proteomes" id="UP000304912"/>
    </source>
</evidence>
<keyword evidence="1" id="KW-1133">Transmembrane helix</keyword>
<feature type="transmembrane region" description="Helical" evidence="1">
    <location>
        <begin position="85"/>
        <end position="109"/>
    </location>
</feature>
<name>A0A5B7YD79_9ALTE</name>
<organism evidence="2 3">
    <name type="scientific">Salinimonas iocasae</name>
    <dbReference type="NCBI Taxonomy" id="2572577"/>
    <lineage>
        <taxon>Bacteria</taxon>
        <taxon>Pseudomonadati</taxon>
        <taxon>Pseudomonadota</taxon>
        <taxon>Gammaproteobacteria</taxon>
        <taxon>Alteromonadales</taxon>
        <taxon>Alteromonadaceae</taxon>
        <taxon>Alteromonas/Salinimonas group</taxon>
        <taxon>Salinimonas</taxon>
    </lineage>
</organism>
<feature type="transmembrane region" description="Helical" evidence="1">
    <location>
        <begin position="53"/>
        <end position="73"/>
    </location>
</feature>
<sequence>MKKLIVLFSLVLILATVNLSGFGFSFLQVYIVAPLLLSIFVALIKTKKPTLNFIVSWAGVLSGLLALVLYYSVNTYTGTDGQAGLIYAVVPFYQLAFMLLVAAIALLIWHFTKRFKRTKT</sequence>
<dbReference type="RefSeq" id="WP_139756265.1">
    <property type="nucleotide sequence ID" value="NZ_CP039852.1"/>
</dbReference>
<dbReference type="OrthoDB" id="6388588at2"/>
<protein>
    <submittedName>
        <fullName evidence="2">Uncharacterized protein</fullName>
    </submittedName>
</protein>